<dbReference type="Proteomes" id="UP001153269">
    <property type="component" value="Unassembled WGS sequence"/>
</dbReference>
<evidence type="ECO:0000313" key="2">
    <source>
        <dbReference type="EMBL" id="CAB1417865.1"/>
    </source>
</evidence>
<feature type="region of interest" description="Disordered" evidence="1">
    <location>
        <begin position="1"/>
        <end position="30"/>
    </location>
</feature>
<organism evidence="2 3">
    <name type="scientific">Pleuronectes platessa</name>
    <name type="common">European plaice</name>
    <dbReference type="NCBI Taxonomy" id="8262"/>
    <lineage>
        <taxon>Eukaryota</taxon>
        <taxon>Metazoa</taxon>
        <taxon>Chordata</taxon>
        <taxon>Craniata</taxon>
        <taxon>Vertebrata</taxon>
        <taxon>Euteleostomi</taxon>
        <taxon>Actinopterygii</taxon>
        <taxon>Neopterygii</taxon>
        <taxon>Teleostei</taxon>
        <taxon>Neoteleostei</taxon>
        <taxon>Acanthomorphata</taxon>
        <taxon>Carangaria</taxon>
        <taxon>Pleuronectiformes</taxon>
        <taxon>Pleuronectoidei</taxon>
        <taxon>Pleuronectidae</taxon>
        <taxon>Pleuronectes</taxon>
    </lineage>
</organism>
<dbReference type="EMBL" id="CADEAL010000289">
    <property type="protein sequence ID" value="CAB1417865.1"/>
    <property type="molecule type" value="Genomic_DNA"/>
</dbReference>
<dbReference type="AlphaFoldDB" id="A0A9N7TRS2"/>
<gene>
    <name evidence="2" type="ORF">PLEPLA_LOCUS5685</name>
</gene>
<proteinExistence type="predicted"/>
<accession>A0A9N7TRS2</accession>
<comment type="caution">
    <text evidence="2">The sequence shown here is derived from an EMBL/GenBank/DDBJ whole genome shotgun (WGS) entry which is preliminary data.</text>
</comment>
<feature type="region of interest" description="Disordered" evidence="1">
    <location>
        <begin position="50"/>
        <end position="69"/>
    </location>
</feature>
<evidence type="ECO:0000313" key="3">
    <source>
        <dbReference type="Proteomes" id="UP001153269"/>
    </source>
</evidence>
<keyword evidence="3" id="KW-1185">Reference proteome</keyword>
<name>A0A9N7TRS2_PLEPL</name>
<protein>
    <submittedName>
        <fullName evidence="2">Uncharacterized protein</fullName>
    </submittedName>
</protein>
<reference evidence="2" key="1">
    <citation type="submission" date="2020-03" db="EMBL/GenBank/DDBJ databases">
        <authorList>
            <person name="Weist P."/>
        </authorList>
    </citation>
    <scope>NUCLEOTIDE SEQUENCE</scope>
</reference>
<evidence type="ECO:0000256" key="1">
    <source>
        <dbReference type="SAM" id="MobiDB-lite"/>
    </source>
</evidence>
<sequence length="69" mass="7254">MEGTGGGTAHSSPRPGTVQHTTHRIGKPDWKPRVLTYRKSSAAECQTTGRLGIPVGVPTSMHVSESTGI</sequence>